<name>A0A1R1JQE1_ALCXX</name>
<evidence type="ECO:0000313" key="2">
    <source>
        <dbReference type="EMBL" id="OMG83316.1"/>
    </source>
</evidence>
<comment type="caution">
    <text evidence="2">The sequence shown here is derived from an EMBL/GenBank/DDBJ whole genome shotgun (WGS) entry which is preliminary data.</text>
</comment>
<dbReference type="Pfam" id="PF03401">
    <property type="entry name" value="TctC"/>
    <property type="match status" value="1"/>
</dbReference>
<protein>
    <recommendedName>
        <fullName evidence="4">Tripartite tricarboxylate transporter substrate binding protein</fullName>
    </recommendedName>
</protein>
<dbReference type="InterPro" id="IPR005064">
    <property type="entry name" value="BUG"/>
</dbReference>
<dbReference type="PANTHER" id="PTHR42928:SF5">
    <property type="entry name" value="BLR1237 PROTEIN"/>
    <property type="match status" value="1"/>
</dbReference>
<organism evidence="2 3">
    <name type="scientific">Alcaligenes xylosoxydans xylosoxydans</name>
    <name type="common">Achromobacter xylosoxidans</name>
    <dbReference type="NCBI Taxonomy" id="85698"/>
    <lineage>
        <taxon>Bacteria</taxon>
        <taxon>Pseudomonadati</taxon>
        <taxon>Pseudomonadota</taxon>
        <taxon>Betaproteobacteria</taxon>
        <taxon>Burkholderiales</taxon>
        <taxon>Alcaligenaceae</taxon>
        <taxon>Achromobacter</taxon>
    </lineage>
</organism>
<evidence type="ECO:0008006" key="4">
    <source>
        <dbReference type="Google" id="ProtNLM"/>
    </source>
</evidence>
<dbReference type="Gene3D" id="3.40.190.150">
    <property type="entry name" value="Bordetella uptake gene, domain 1"/>
    <property type="match status" value="1"/>
</dbReference>
<comment type="similarity">
    <text evidence="1">Belongs to the UPF0065 (bug) family.</text>
</comment>
<dbReference type="Gene3D" id="3.40.190.10">
    <property type="entry name" value="Periplasmic binding protein-like II"/>
    <property type="match status" value="1"/>
</dbReference>
<evidence type="ECO:0000256" key="1">
    <source>
        <dbReference type="ARBA" id="ARBA00006987"/>
    </source>
</evidence>
<dbReference type="CDD" id="cd13578">
    <property type="entry name" value="PBP2_Bug27"/>
    <property type="match status" value="1"/>
</dbReference>
<proteinExistence type="inferred from homology"/>
<reference evidence="2 3" key="1">
    <citation type="submission" date="2016-09" db="EMBL/GenBank/DDBJ databases">
        <title>Phylogenomics of Achromobacter.</title>
        <authorList>
            <person name="Jeukens J."/>
            <person name="Freschi L."/>
            <person name="Vincent A.T."/>
            <person name="Emond-Rheault J.-G."/>
            <person name="Kukavica-Ibrulj I."/>
            <person name="Charette S.J."/>
            <person name="Levesque R.C."/>
        </authorList>
    </citation>
    <scope>NUCLEOTIDE SEQUENCE [LARGE SCALE GENOMIC DNA]</scope>
    <source>
        <strain evidence="2 3">AUS488</strain>
    </source>
</reference>
<dbReference type="PANTHER" id="PTHR42928">
    <property type="entry name" value="TRICARBOXYLATE-BINDING PROTEIN"/>
    <property type="match status" value="1"/>
</dbReference>
<dbReference type="EMBL" id="MJMN01000024">
    <property type="protein sequence ID" value="OMG83316.1"/>
    <property type="molecule type" value="Genomic_DNA"/>
</dbReference>
<dbReference type="RefSeq" id="WP_076413748.1">
    <property type="nucleotide sequence ID" value="NZ_AP028040.1"/>
</dbReference>
<dbReference type="Proteomes" id="UP000187251">
    <property type="component" value="Unassembled WGS sequence"/>
</dbReference>
<dbReference type="InterPro" id="IPR006311">
    <property type="entry name" value="TAT_signal"/>
</dbReference>
<dbReference type="PIRSF" id="PIRSF017082">
    <property type="entry name" value="YflP"/>
    <property type="match status" value="1"/>
</dbReference>
<dbReference type="OrthoDB" id="8678477at2"/>
<dbReference type="PROSITE" id="PS51318">
    <property type="entry name" value="TAT"/>
    <property type="match status" value="1"/>
</dbReference>
<sequence>MNERRKFLTTTMALAAGAALRPAWGAAGYPERPIRLVVPYAPGGGSDVLARVVARGLTDRLGVSVVVENRGGAGGAMGLEAVVRSQPDGYTLVLLSTSHASNGVVMRLNYDVVKDTSAVGMIASGPWLLVAGKETGFTRLGDLLRAAKEKPGSLNYASSGTGSSTHLATELFARKAGISVSHVPYRSTGLALTDLLAGRVQFMLASTASVTPYVRDGRLAALCVSTENRSSLLPDIPTAPEAGVPGFSATLWHGLSAPAGTPDAVVSLLNARLSEALQAPALREQFAREGLEPKSSTPQAFAGLVASEVEMWREAVKTAGIKPE</sequence>
<gene>
    <name evidence="2" type="ORF">BIZ92_11380</name>
</gene>
<dbReference type="AlphaFoldDB" id="A0A1R1JQE1"/>
<accession>A0A1R1JQE1</accession>
<dbReference type="SUPFAM" id="SSF53850">
    <property type="entry name" value="Periplasmic binding protein-like II"/>
    <property type="match status" value="1"/>
</dbReference>
<evidence type="ECO:0000313" key="3">
    <source>
        <dbReference type="Proteomes" id="UP000187251"/>
    </source>
</evidence>
<dbReference type="InterPro" id="IPR042100">
    <property type="entry name" value="Bug_dom1"/>
</dbReference>